<comment type="caution">
    <text evidence="1">The sequence shown here is derived from an EMBL/GenBank/DDBJ whole genome shotgun (WGS) entry which is preliminary data.</text>
</comment>
<evidence type="ECO:0000313" key="1">
    <source>
        <dbReference type="EMBL" id="MFD0798491.1"/>
    </source>
</evidence>
<sequence length="1488" mass="175587">MSLEYLKTKPSTNYGLPIVSNDIFLPLAQMLWEDFEKLCLRMVEFVERFDRGDCEIYGRKGQKQDGIDIYALKDNGKYYSFQCKKYKSISPTDLNDIFSEFQNGDWYSKSEKFFICTSANFDDIHLQKRFEELKKVHNKNGIRVEKWDFTAINRILKTHPKIVYDFFGPEWCKRFCGEEVFLNAINPLDFDKLQRSFTKASNFLSGVKNFFERKPESHIARNETKQIVDWVSGDLKNGQKNLLVLEGDKGMGKSVILKDVYEQLVAENYIVLGIKADKYYATNPKELESKIFLDDDIKFSRIIGALNTYKRQLIVIIDQLDALSQTLSSNREYIQTYNRIVNELIDEKNIRIIISSRSFDLKYDAELSIYKSNKYANIKTSLLTEKDVTSTLQKFGVNCSVKKVLKLLQTPNQLEVFCKLPNKKKISLDTLSSLKDLYDALWGSLIAPKSNLKLGELLFKMAIGMYDSQQIVISSKFSDKYYQEVQYLLSNQLIIEQESSFQFFHQTFYDYCFSRQFVEKGKDIFKYLNENEQNLEVRSVIKMVLEYLREYDHKRYNLSINSILKSSKYRFHIKSLVISNLGIIANPSSQEKEIFHKKILRNRLFEDVFIHSIVSKEWTEYLIKQKVFDKFLFNKETLANKAHRVYQKQSVFRFDFIEKYNLKTSIDYQRNLIWRFLRNNINLTPLIIMEYLDEFEDFTDKQNFNERVLMGLDDWQDERLLPYFEKYIKFNEESKGRDNFWYYEFLAKIFKHNDDYVFGLVKPIFKSVFNFGDSWHHNEFSHEQEELLKKMYDNSPEKTFKFTLDIYKSVINENKDNSNFEEVDSPFYKCTKFIDGFSSSKDAHIVLEEFFVKHLKSQINNREYIVDFFNEFKNTNSVILLRLVSLVLKEEKPRYVDEIYELISIVNDKNGFNSYDDKSQLYLRQMIGSSFSFFTAERKRVISKILLSIKSPYDFKFGRYKDSDEKEIISFYGQDKKQFLFIKQLPKREIWSIPHLKKVYQEFYRKFGDIESDKALHTSSSSGSYAVGAPLSQSAYNNMDFKNWKNSLTKFDDDYQEGHGPRGGKLEHSRAFGDSVRGNPGKYYGFVLSLFDEENVSLDYLSKGIDGLIQAKYEPEKVKFLHQKFIKLDLDRINLMYAIWHVEYLLKNGLVDTELVEFLSNHALNHPNPSEPMNENDPSFDSLNTIRGAAIHKLMLCYEHKSSEEIIFNTVEKAINDPQASVRVAIMQELGYLNYLDLNRSFRIFMKLINKNDVKVLKNSFRTSQYFNVKFHLEMLPYFNMIIENEDLHKDGNVIILSWLNDKISDKKLYSDFIKSSDEAKLCALRIAEANLFNSNETTAERAFGILYQFLGKKGEDFATMYSSIVLRKFKPHNFRETYSFLVKYSKSKLCMAQPSYFLQLLLTCVKDNPIKCLELIKNLKYNRVPNVQRRGYYDKEPIQLILAIYSKLNMDLSKNRKHIKRSLDIFDDMLKHNHLRNTLNEALDLIT</sequence>
<dbReference type="SUPFAM" id="SSF52540">
    <property type="entry name" value="P-loop containing nucleoside triphosphate hydrolases"/>
    <property type="match status" value="1"/>
</dbReference>
<dbReference type="Proteomes" id="UP001597012">
    <property type="component" value="Unassembled WGS sequence"/>
</dbReference>
<organism evidence="1 2">
    <name type="scientific">Maribacter chungangensis</name>
    <dbReference type="NCBI Taxonomy" id="1069117"/>
    <lineage>
        <taxon>Bacteria</taxon>
        <taxon>Pseudomonadati</taxon>
        <taxon>Bacteroidota</taxon>
        <taxon>Flavobacteriia</taxon>
        <taxon>Flavobacteriales</taxon>
        <taxon>Flavobacteriaceae</taxon>
        <taxon>Maribacter</taxon>
    </lineage>
</organism>
<evidence type="ECO:0008006" key="3">
    <source>
        <dbReference type="Google" id="ProtNLM"/>
    </source>
</evidence>
<keyword evidence="2" id="KW-1185">Reference proteome</keyword>
<reference evidence="2" key="1">
    <citation type="journal article" date="2019" name="Int. J. Syst. Evol. Microbiol.">
        <title>The Global Catalogue of Microorganisms (GCM) 10K type strain sequencing project: providing services to taxonomists for standard genome sequencing and annotation.</title>
        <authorList>
            <consortium name="The Broad Institute Genomics Platform"/>
            <consortium name="The Broad Institute Genome Sequencing Center for Infectious Disease"/>
            <person name="Wu L."/>
            <person name="Ma J."/>
        </authorList>
    </citation>
    <scope>NUCLEOTIDE SEQUENCE [LARGE SCALE GENOMIC DNA]</scope>
    <source>
        <strain evidence="2">CCUG 61948</strain>
    </source>
</reference>
<dbReference type="Gene3D" id="3.40.50.300">
    <property type="entry name" value="P-loop containing nucleotide triphosphate hydrolases"/>
    <property type="match status" value="1"/>
</dbReference>
<accession>A0ABW3B578</accession>
<gene>
    <name evidence="1" type="ORF">ACFQZJ_13545</name>
</gene>
<name>A0ABW3B578_9FLAO</name>
<dbReference type="InterPro" id="IPR027417">
    <property type="entry name" value="P-loop_NTPase"/>
</dbReference>
<proteinExistence type="predicted"/>
<dbReference type="EMBL" id="JBHTHY010000011">
    <property type="protein sequence ID" value="MFD0798491.1"/>
    <property type="molecule type" value="Genomic_DNA"/>
</dbReference>
<dbReference type="RefSeq" id="WP_379935258.1">
    <property type="nucleotide sequence ID" value="NZ_JBHTHY010000011.1"/>
</dbReference>
<protein>
    <recommendedName>
        <fullName evidence="3">ATPase AAA-type core domain-containing protein</fullName>
    </recommendedName>
</protein>
<evidence type="ECO:0000313" key="2">
    <source>
        <dbReference type="Proteomes" id="UP001597012"/>
    </source>
</evidence>